<reference evidence="1 2" key="1">
    <citation type="journal article" date="2007" name="Nature">
        <title>Evolution of genes and genomes on the Drosophila phylogeny.</title>
        <authorList>
            <consortium name="Drosophila 12 Genomes Consortium"/>
            <person name="Clark A.G."/>
            <person name="Eisen M.B."/>
            <person name="Smith D.R."/>
            <person name="Bergman C.M."/>
            <person name="Oliver B."/>
            <person name="Markow T.A."/>
            <person name="Kaufman T.C."/>
            <person name="Kellis M."/>
            <person name="Gelbart W."/>
            <person name="Iyer V.N."/>
            <person name="Pollard D.A."/>
            <person name="Sackton T.B."/>
            <person name="Larracuente A.M."/>
            <person name="Singh N.D."/>
            <person name="Abad J.P."/>
            <person name="Abt D.N."/>
            <person name="Adryan B."/>
            <person name="Aguade M."/>
            <person name="Akashi H."/>
            <person name="Anderson W.W."/>
            <person name="Aquadro C.F."/>
            <person name="Ardell D.H."/>
            <person name="Arguello R."/>
            <person name="Artieri C.G."/>
            <person name="Barbash D.A."/>
            <person name="Barker D."/>
            <person name="Barsanti P."/>
            <person name="Batterham P."/>
            <person name="Batzoglou S."/>
            <person name="Begun D."/>
            <person name="Bhutkar A."/>
            <person name="Blanco E."/>
            <person name="Bosak S.A."/>
            <person name="Bradley R.K."/>
            <person name="Brand A.D."/>
            <person name="Brent M.R."/>
            <person name="Brooks A.N."/>
            <person name="Brown R.H."/>
            <person name="Butlin R.K."/>
            <person name="Caggese C."/>
            <person name="Calvi B.R."/>
            <person name="Bernardo de Carvalho A."/>
            <person name="Caspi A."/>
            <person name="Castrezana S."/>
            <person name="Celniker S.E."/>
            <person name="Chang J.L."/>
            <person name="Chapple C."/>
            <person name="Chatterji S."/>
            <person name="Chinwalla A."/>
            <person name="Civetta A."/>
            <person name="Clifton S.W."/>
            <person name="Comeron J.M."/>
            <person name="Costello J.C."/>
            <person name="Coyne J.A."/>
            <person name="Daub J."/>
            <person name="David R.G."/>
            <person name="Delcher A.L."/>
            <person name="Delehaunty K."/>
            <person name="Do C.B."/>
            <person name="Ebling H."/>
            <person name="Edwards K."/>
            <person name="Eickbush T."/>
            <person name="Evans J.D."/>
            <person name="Filipski A."/>
            <person name="Findeiss S."/>
            <person name="Freyhult E."/>
            <person name="Fulton L."/>
            <person name="Fulton R."/>
            <person name="Garcia A.C."/>
            <person name="Gardiner A."/>
            <person name="Garfield D.A."/>
            <person name="Garvin B.E."/>
            <person name="Gibson G."/>
            <person name="Gilbert D."/>
            <person name="Gnerre S."/>
            <person name="Godfrey J."/>
            <person name="Good R."/>
            <person name="Gotea V."/>
            <person name="Gravely B."/>
            <person name="Greenberg A.J."/>
            <person name="Griffiths-Jones S."/>
            <person name="Gross S."/>
            <person name="Guigo R."/>
            <person name="Gustafson E.A."/>
            <person name="Haerty W."/>
            <person name="Hahn M.W."/>
            <person name="Halligan D.L."/>
            <person name="Halpern A.L."/>
            <person name="Halter G.M."/>
            <person name="Han M.V."/>
            <person name="Heger A."/>
            <person name="Hillier L."/>
            <person name="Hinrichs A.S."/>
            <person name="Holmes I."/>
            <person name="Hoskins R.A."/>
            <person name="Hubisz M.J."/>
            <person name="Hultmark D."/>
            <person name="Huntley M.A."/>
            <person name="Jaffe D.B."/>
            <person name="Jagadeeshan S."/>
            <person name="Jeck W.R."/>
            <person name="Johnson J."/>
            <person name="Jones C.D."/>
            <person name="Jordan W.C."/>
            <person name="Karpen G.H."/>
            <person name="Kataoka E."/>
            <person name="Keightley P.D."/>
            <person name="Kheradpour P."/>
            <person name="Kirkness E.F."/>
            <person name="Koerich L.B."/>
            <person name="Kristiansen K."/>
            <person name="Kudrna D."/>
            <person name="Kulathinal R.J."/>
            <person name="Kumar S."/>
            <person name="Kwok R."/>
            <person name="Lander E."/>
            <person name="Langley C.H."/>
            <person name="Lapoint R."/>
            <person name="Lazzaro B.P."/>
            <person name="Lee S.J."/>
            <person name="Levesque L."/>
            <person name="Li R."/>
            <person name="Lin C.F."/>
            <person name="Lin M.F."/>
            <person name="Lindblad-Toh K."/>
            <person name="Llopart A."/>
            <person name="Long M."/>
            <person name="Low L."/>
            <person name="Lozovsky E."/>
            <person name="Lu J."/>
            <person name="Luo M."/>
            <person name="Machado C.A."/>
            <person name="Makalowski W."/>
            <person name="Marzo M."/>
            <person name="Matsuda M."/>
            <person name="Matzkin L."/>
            <person name="McAllister B."/>
            <person name="McBride C.S."/>
            <person name="McKernan B."/>
            <person name="McKernan K."/>
            <person name="Mendez-Lago M."/>
            <person name="Minx P."/>
            <person name="Mollenhauer M.U."/>
            <person name="Montooth K."/>
            <person name="Mount S.M."/>
            <person name="Mu X."/>
            <person name="Myers E."/>
            <person name="Negre B."/>
            <person name="Newfeld S."/>
            <person name="Nielsen R."/>
            <person name="Noor M.A."/>
            <person name="O'Grady P."/>
            <person name="Pachter L."/>
            <person name="Papaceit M."/>
            <person name="Parisi M.J."/>
            <person name="Parisi M."/>
            <person name="Parts L."/>
            <person name="Pedersen J.S."/>
            <person name="Pesole G."/>
            <person name="Phillippy A.M."/>
            <person name="Ponting C.P."/>
            <person name="Pop M."/>
            <person name="Porcelli D."/>
            <person name="Powell J.R."/>
            <person name="Prohaska S."/>
            <person name="Pruitt K."/>
            <person name="Puig M."/>
            <person name="Quesneville H."/>
            <person name="Ram K.R."/>
            <person name="Rand D."/>
            <person name="Rasmussen M.D."/>
            <person name="Reed L.K."/>
            <person name="Reenan R."/>
            <person name="Reily A."/>
            <person name="Remington K.A."/>
            <person name="Rieger T.T."/>
            <person name="Ritchie M.G."/>
            <person name="Robin C."/>
            <person name="Rogers Y.H."/>
            <person name="Rohde C."/>
            <person name="Rozas J."/>
            <person name="Rubenfield M.J."/>
            <person name="Ruiz A."/>
            <person name="Russo S."/>
            <person name="Salzberg S.L."/>
            <person name="Sanchez-Gracia A."/>
            <person name="Saranga D.J."/>
            <person name="Sato H."/>
            <person name="Schaeffer S.W."/>
            <person name="Schatz M.C."/>
            <person name="Schlenke T."/>
            <person name="Schwartz R."/>
            <person name="Segarra C."/>
            <person name="Singh R.S."/>
            <person name="Sirot L."/>
            <person name="Sirota M."/>
            <person name="Sisneros N.B."/>
            <person name="Smith C.D."/>
            <person name="Smith T.F."/>
            <person name="Spieth J."/>
            <person name="Stage D.E."/>
            <person name="Stark A."/>
            <person name="Stephan W."/>
            <person name="Strausberg R.L."/>
            <person name="Strempel S."/>
            <person name="Sturgill D."/>
            <person name="Sutton G."/>
            <person name="Sutton G.G."/>
            <person name="Tao W."/>
            <person name="Teichmann S."/>
            <person name="Tobari Y.N."/>
            <person name="Tomimura Y."/>
            <person name="Tsolas J.M."/>
            <person name="Valente V.L."/>
            <person name="Venter E."/>
            <person name="Venter J.C."/>
            <person name="Vicario S."/>
            <person name="Vieira F.G."/>
            <person name="Vilella A.J."/>
            <person name="Villasante A."/>
            <person name="Walenz B."/>
            <person name="Wang J."/>
            <person name="Wasserman M."/>
            <person name="Watts T."/>
            <person name="Wilson D."/>
            <person name="Wilson R.K."/>
            <person name="Wing R.A."/>
            <person name="Wolfner M.F."/>
            <person name="Wong A."/>
            <person name="Wong G.K."/>
            <person name="Wu C.I."/>
            <person name="Wu G."/>
            <person name="Yamamoto D."/>
            <person name="Yang H.P."/>
            <person name="Yang S.P."/>
            <person name="Yorke J.A."/>
            <person name="Yoshida K."/>
            <person name="Zdobnov E."/>
            <person name="Zhang P."/>
            <person name="Zhang Y."/>
            <person name="Zimin A.V."/>
            <person name="Baldwin J."/>
            <person name="Abdouelleil A."/>
            <person name="Abdulkadir J."/>
            <person name="Abebe A."/>
            <person name="Abera B."/>
            <person name="Abreu J."/>
            <person name="Acer S.C."/>
            <person name="Aftuck L."/>
            <person name="Alexander A."/>
            <person name="An P."/>
            <person name="Anderson E."/>
            <person name="Anderson S."/>
            <person name="Arachi H."/>
            <person name="Azer M."/>
            <person name="Bachantsang P."/>
            <person name="Barry A."/>
            <person name="Bayul T."/>
            <person name="Berlin A."/>
            <person name="Bessette D."/>
            <person name="Bloom T."/>
            <person name="Blye J."/>
            <person name="Boguslavskiy L."/>
            <person name="Bonnet C."/>
            <person name="Boukhgalter B."/>
            <person name="Bourzgui I."/>
            <person name="Brown A."/>
            <person name="Cahill P."/>
            <person name="Channer S."/>
            <person name="Cheshatsang Y."/>
            <person name="Chuda L."/>
            <person name="Citroen M."/>
            <person name="Collymore A."/>
            <person name="Cooke P."/>
            <person name="Costello M."/>
            <person name="D'Aco K."/>
            <person name="Daza R."/>
            <person name="De Haan G."/>
            <person name="DeGray S."/>
            <person name="DeMaso C."/>
            <person name="Dhargay N."/>
            <person name="Dooley K."/>
            <person name="Dooley E."/>
            <person name="Doricent M."/>
            <person name="Dorje P."/>
            <person name="Dorjee K."/>
            <person name="Dupes A."/>
            <person name="Elong R."/>
            <person name="Falk J."/>
            <person name="Farina A."/>
            <person name="Faro S."/>
            <person name="Ferguson D."/>
            <person name="Fisher S."/>
            <person name="Foley C.D."/>
            <person name="Franke A."/>
            <person name="Friedrich D."/>
            <person name="Gadbois L."/>
            <person name="Gearin G."/>
            <person name="Gearin C.R."/>
            <person name="Giannoukos G."/>
            <person name="Goode T."/>
            <person name="Graham J."/>
            <person name="Grandbois E."/>
            <person name="Grewal S."/>
            <person name="Gyaltsen K."/>
            <person name="Hafez N."/>
            <person name="Hagos B."/>
            <person name="Hall J."/>
            <person name="Henson C."/>
            <person name="Hollinger A."/>
            <person name="Honan T."/>
            <person name="Huard M.D."/>
            <person name="Hughes L."/>
            <person name="Hurhula B."/>
            <person name="Husby M.E."/>
            <person name="Kamat A."/>
            <person name="Kanga B."/>
            <person name="Kashin S."/>
            <person name="Khazanovich D."/>
            <person name="Kisner P."/>
            <person name="Lance K."/>
            <person name="Lara M."/>
            <person name="Lee W."/>
            <person name="Lennon N."/>
            <person name="Letendre F."/>
            <person name="LeVine R."/>
            <person name="Lipovsky A."/>
            <person name="Liu X."/>
            <person name="Liu J."/>
            <person name="Liu S."/>
            <person name="Lokyitsang T."/>
            <person name="Lokyitsang Y."/>
            <person name="Lubonja R."/>
            <person name="Lui A."/>
            <person name="MacDonald P."/>
            <person name="Magnisalis V."/>
            <person name="Maru K."/>
            <person name="Matthews C."/>
            <person name="McCusker W."/>
            <person name="McDonough S."/>
            <person name="Mehta T."/>
            <person name="Meldrim J."/>
            <person name="Meneus L."/>
            <person name="Mihai O."/>
            <person name="Mihalev A."/>
            <person name="Mihova T."/>
            <person name="Mittelman R."/>
            <person name="Mlenga V."/>
            <person name="Montmayeur A."/>
            <person name="Mulrain L."/>
            <person name="Navidi A."/>
            <person name="Naylor J."/>
            <person name="Negash T."/>
            <person name="Nguyen T."/>
            <person name="Nguyen N."/>
            <person name="Nicol R."/>
            <person name="Norbu C."/>
            <person name="Norbu N."/>
            <person name="Novod N."/>
            <person name="O'Neill B."/>
            <person name="Osman S."/>
            <person name="Markiewicz E."/>
            <person name="Oyono O.L."/>
            <person name="Patti C."/>
            <person name="Phunkhang P."/>
            <person name="Pierre F."/>
            <person name="Priest M."/>
            <person name="Raghuraman S."/>
            <person name="Rege F."/>
            <person name="Reyes R."/>
            <person name="Rise C."/>
            <person name="Rogov P."/>
            <person name="Ross K."/>
            <person name="Ryan E."/>
            <person name="Settipalli S."/>
            <person name="Shea T."/>
            <person name="Sherpa N."/>
            <person name="Shi L."/>
            <person name="Shih D."/>
            <person name="Sparrow T."/>
            <person name="Spaulding J."/>
            <person name="Stalker J."/>
            <person name="Stange-Thomann N."/>
            <person name="Stavropoulos S."/>
            <person name="Stone C."/>
            <person name="Strader C."/>
            <person name="Tesfaye S."/>
            <person name="Thomson T."/>
            <person name="Thoulutsang Y."/>
            <person name="Thoulutsang D."/>
            <person name="Topham K."/>
            <person name="Topping I."/>
            <person name="Tsamla T."/>
            <person name="Vassiliev H."/>
            <person name="Vo A."/>
            <person name="Wangchuk T."/>
            <person name="Wangdi T."/>
            <person name="Weiand M."/>
            <person name="Wilkinson J."/>
            <person name="Wilson A."/>
            <person name="Yadav S."/>
            <person name="Young G."/>
            <person name="Yu Q."/>
            <person name="Zembek L."/>
            <person name="Zhong D."/>
            <person name="Zimmer A."/>
            <person name="Zwirko Z."/>
            <person name="Jaffe D.B."/>
            <person name="Alvarez P."/>
            <person name="Brockman W."/>
            <person name="Butler J."/>
            <person name="Chin C."/>
            <person name="Gnerre S."/>
            <person name="Grabherr M."/>
            <person name="Kleber M."/>
            <person name="Mauceli E."/>
            <person name="MacCallum I."/>
        </authorList>
    </citation>
    <scope>NUCLEOTIDE SEQUENCE [LARGE SCALE GENOMIC DNA]</scope>
    <source>
        <strain evidence="2">white501</strain>
    </source>
</reference>
<organism evidence="1 2">
    <name type="scientific">Drosophila simulans</name>
    <name type="common">Fruit fly</name>
    <dbReference type="NCBI Taxonomy" id="7240"/>
    <lineage>
        <taxon>Eukaryota</taxon>
        <taxon>Metazoa</taxon>
        <taxon>Ecdysozoa</taxon>
        <taxon>Arthropoda</taxon>
        <taxon>Hexapoda</taxon>
        <taxon>Insecta</taxon>
        <taxon>Pterygota</taxon>
        <taxon>Neoptera</taxon>
        <taxon>Endopterygota</taxon>
        <taxon>Diptera</taxon>
        <taxon>Brachycera</taxon>
        <taxon>Muscomorpha</taxon>
        <taxon>Ephydroidea</taxon>
        <taxon>Drosophilidae</taxon>
        <taxon>Drosophila</taxon>
        <taxon>Sophophora</taxon>
    </lineage>
</organism>
<name>B4NUX8_DROSI</name>
<dbReference type="OrthoDB" id="446014at2759"/>
<accession>B4NUX8</accession>
<proteinExistence type="predicted"/>
<dbReference type="HOGENOM" id="CLU_2833913_0_0_1"/>
<keyword evidence="2" id="KW-1185">Reference proteome</keyword>
<dbReference type="STRING" id="7240.B4NUX8"/>
<evidence type="ECO:0000313" key="1">
    <source>
        <dbReference type="EMBL" id="EDX15965.1"/>
    </source>
</evidence>
<protein>
    <submittedName>
        <fullName evidence="1">GD23878</fullName>
    </submittedName>
</protein>
<sequence length="66" mass="7297">MSAVNSRLLKEFKRLHTVQTALKLKRRSLRTTAVSGRGQRVAGVKSLRLAPNGKPIRSNNVTRVAT</sequence>
<gene>
    <name evidence="1" type="primary">Dsim\GD23878</name>
    <name evidence="1" type="ORF">Dsim_GD23878</name>
</gene>
<dbReference type="AlphaFoldDB" id="B4NUX8"/>
<dbReference type="Proteomes" id="UP000000304">
    <property type="component" value="Unassembled WGS sequence"/>
</dbReference>
<evidence type="ECO:0000313" key="2">
    <source>
        <dbReference type="Proteomes" id="UP000000304"/>
    </source>
</evidence>
<dbReference type="EMBL" id="CH984554">
    <property type="protein sequence ID" value="EDX15965.1"/>
    <property type="molecule type" value="Genomic_DNA"/>
</dbReference>
<dbReference type="Bgee" id="FBgn0191157">
    <property type="expression patterns" value="Expressed in embryo and 3 other cell types or tissues"/>
</dbReference>